<dbReference type="Gene3D" id="1.10.150.110">
    <property type="entry name" value="DNA polymerase beta, N-terminal domain-like"/>
    <property type="match status" value="1"/>
</dbReference>
<keyword evidence="30" id="KW-1185">Reference proteome</keyword>
<keyword evidence="16" id="KW-0915">Sodium</keyword>
<dbReference type="SUPFAM" id="SSF81585">
    <property type="entry name" value="PsbU/PolX domain-like"/>
    <property type="match status" value="1"/>
</dbReference>
<evidence type="ECO:0000259" key="27">
    <source>
        <dbReference type="SMART" id="SM00278"/>
    </source>
</evidence>
<keyword evidence="13" id="KW-0460">Magnesium</keyword>
<evidence type="ECO:0000256" key="10">
    <source>
        <dbReference type="ARBA" id="ARBA00022705"/>
    </source>
</evidence>
<evidence type="ECO:0000256" key="5">
    <source>
        <dbReference type="ARBA" id="ARBA00022481"/>
    </source>
</evidence>
<evidence type="ECO:0000256" key="25">
    <source>
        <dbReference type="PIRSR" id="PIRSR622312-50"/>
    </source>
</evidence>
<dbReference type="InterPro" id="IPR022312">
    <property type="entry name" value="DNA_pol_X"/>
</dbReference>
<evidence type="ECO:0000256" key="26">
    <source>
        <dbReference type="RuleBase" id="RU366014"/>
    </source>
</evidence>
<dbReference type="InterPro" id="IPR010996">
    <property type="entry name" value="HHH_MUS81"/>
</dbReference>
<gene>
    <name evidence="29" type="ORF">WA026_002574</name>
</gene>
<evidence type="ECO:0000256" key="14">
    <source>
        <dbReference type="ARBA" id="ARBA00022843"/>
    </source>
</evidence>
<keyword evidence="8 26" id="KW-0808">Transferase</keyword>
<dbReference type="Gene3D" id="3.30.460.10">
    <property type="entry name" value="Beta Polymerase, domain 2"/>
    <property type="match status" value="1"/>
</dbReference>
<dbReference type="InterPro" id="IPR018944">
    <property type="entry name" value="DNA_pol_lambd_fingers_domain"/>
</dbReference>
<dbReference type="SMART" id="SM00278">
    <property type="entry name" value="HhH1"/>
    <property type="match status" value="2"/>
</dbReference>
<dbReference type="PRINTS" id="PR00869">
    <property type="entry name" value="DNAPOLX"/>
</dbReference>
<comment type="catalytic activity">
    <reaction evidence="21">
        <text>2'-deoxyribonucleotide-(2'-deoxyribose 5'-phosphate)-2'-deoxyribonucleotide-DNA = a 3'-end 2'-deoxyribonucleotide-(2,3-dehydro-2,3-deoxyribose 5'-phosphate)-DNA + a 5'-end 5'-phospho-2'-deoxyribonucleoside-DNA + H(+)</text>
        <dbReference type="Rhea" id="RHEA:66592"/>
        <dbReference type="Rhea" id="RHEA-COMP:13180"/>
        <dbReference type="Rhea" id="RHEA-COMP:16897"/>
        <dbReference type="Rhea" id="RHEA-COMP:17067"/>
        <dbReference type="ChEBI" id="CHEBI:15378"/>
        <dbReference type="ChEBI" id="CHEBI:136412"/>
        <dbReference type="ChEBI" id="CHEBI:157695"/>
        <dbReference type="ChEBI" id="CHEBI:167181"/>
        <dbReference type="EC" id="4.2.99.18"/>
    </reaction>
</comment>
<comment type="function">
    <text evidence="23">Repair polymerase that plays a key role in base-excision repair. During this process, the damaged base is excised by specific DNA glycosylases, the DNA backbone is nicked at the abasic site by an apurinic/apyrimidic (AP) endonuclease, and POLB removes 5'-deoxyribose-phosphate from the preincised AP site acting as a 5'-deoxyribose-phosphate lyase (5'-dRP lyase); through its DNA polymerase activity, it adds one nucleotide to the 3' end of the arising single-nucleotide gap. Conducts 'gap-filling' DNA synthesis in a stepwise distributive fashion rather than in a processive fashion as for other DNA polymerases. It is also able to cleave sugar-phosphate bonds 3' to an intact AP site, acting as an AP lyase.</text>
</comment>
<evidence type="ECO:0000256" key="12">
    <source>
        <dbReference type="ARBA" id="ARBA00022763"/>
    </source>
</evidence>
<evidence type="ECO:0000256" key="17">
    <source>
        <dbReference type="ARBA" id="ARBA00023125"/>
    </source>
</evidence>
<dbReference type="InterPro" id="IPR043519">
    <property type="entry name" value="NT_sf"/>
</dbReference>
<dbReference type="GO" id="GO:0046872">
    <property type="term" value="F:metal ion binding"/>
    <property type="evidence" value="ECO:0007669"/>
    <property type="project" value="UniProtKB-UniRule"/>
</dbReference>
<organism evidence="29 30">
    <name type="scientific">Henosepilachna vigintioctopunctata</name>
    <dbReference type="NCBI Taxonomy" id="420089"/>
    <lineage>
        <taxon>Eukaryota</taxon>
        <taxon>Metazoa</taxon>
        <taxon>Ecdysozoa</taxon>
        <taxon>Arthropoda</taxon>
        <taxon>Hexapoda</taxon>
        <taxon>Insecta</taxon>
        <taxon>Pterygota</taxon>
        <taxon>Neoptera</taxon>
        <taxon>Endopterygota</taxon>
        <taxon>Coleoptera</taxon>
        <taxon>Polyphaga</taxon>
        <taxon>Cucujiformia</taxon>
        <taxon>Coccinelloidea</taxon>
        <taxon>Coccinellidae</taxon>
        <taxon>Epilachninae</taxon>
        <taxon>Epilachnini</taxon>
        <taxon>Henosepilachna</taxon>
    </lineage>
</organism>
<evidence type="ECO:0000256" key="22">
    <source>
        <dbReference type="ARBA" id="ARBA00044678"/>
    </source>
</evidence>
<evidence type="ECO:0000256" key="1">
    <source>
        <dbReference type="ARBA" id="ARBA00001946"/>
    </source>
</evidence>
<evidence type="ECO:0000313" key="30">
    <source>
        <dbReference type="Proteomes" id="UP001431783"/>
    </source>
</evidence>
<keyword evidence="19" id="KW-0456">Lyase</keyword>
<dbReference type="SMART" id="SM00483">
    <property type="entry name" value="POLXc"/>
    <property type="match status" value="1"/>
</dbReference>
<dbReference type="FunFam" id="3.30.210.10:FF:000002">
    <property type="entry name" value="DNA polymerase"/>
    <property type="match status" value="1"/>
</dbReference>
<dbReference type="GO" id="GO:0003677">
    <property type="term" value="F:DNA binding"/>
    <property type="evidence" value="ECO:0007669"/>
    <property type="project" value="UniProtKB-UniRule"/>
</dbReference>
<dbReference type="InterPro" id="IPR028207">
    <property type="entry name" value="DNA_pol_B_palm_palm"/>
</dbReference>
<comment type="similarity">
    <text evidence="4 26">Belongs to the DNA polymerase type-X family.</text>
</comment>
<keyword evidence="17" id="KW-0238">DNA-binding</keyword>
<dbReference type="Gene3D" id="3.30.210.10">
    <property type="entry name" value="DNA polymerase, thumb domain"/>
    <property type="match status" value="1"/>
</dbReference>
<dbReference type="GO" id="GO:0005634">
    <property type="term" value="C:nucleus"/>
    <property type="evidence" value="ECO:0007669"/>
    <property type="project" value="UniProtKB-SubCell"/>
</dbReference>
<evidence type="ECO:0000256" key="23">
    <source>
        <dbReference type="ARBA" id="ARBA00045548"/>
    </source>
</evidence>
<dbReference type="Pfam" id="PF14792">
    <property type="entry name" value="DNA_pol_B_palm"/>
    <property type="match status" value="1"/>
</dbReference>
<evidence type="ECO:0000256" key="19">
    <source>
        <dbReference type="ARBA" id="ARBA00023239"/>
    </source>
</evidence>
<keyword evidence="15 26" id="KW-0239">DNA-directed DNA polymerase</keyword>
<evidence type="ECO:0000256" key="9">
    <source>
        <dbReference type="ARBA" id="ARBA00022695"/>
    </source>
</evidence>
<feature type="domain" description="DNA-directed DNA polymerase X" evidence="28">
    <location>
        <begin position="16"/>
        <end position="338"/>
    </location>
</feature>
<dbReference type="SUPFAM" id="SSF81301">
    <property type="entry name" value="Nucleotidyltransferase"/>
    <property type="match status" value="1"/>
</dbReference>
<dbReference type="InterPro" id="IPR019843">
    <property type="entry name" value="DNA_pol-X_BS"/>
</dbReference>
<dbReference type="Pfam" id="PF10391">
    <property type="entry name" value="DNA_pol_lambd_f"/>
    <property type="match status" value="1"/>
</dbReference>
<dbReference type="GO" id="GO:0005737">
    <property type="term" value="C:cytoplasm"/>
    <property type="evidence" value="ECO:0007669"/>
    <property type="project" value="UniProtKB-SubCell"/>
</dbReference>
<keyword evidence="11" id="KW-0479">Metal-binding</keyword>
<evidence type="ECO:0000256" key="11">
    <source>
        <dbReference type="ARBA" id="ARBA00022723"/>
    </source>
</evidence>
<evidence type="ECO:0000256" key="15">
    <source>
        <dbReference type="ARBA" id="ARBA00022932"/>
    </source>
</evidence>
<dbReference type="PRINTS" id="PR00870">
    <property type="entry name" value="DNAPOLXBETA"/>
</dbReference>
<dbReference type="CDD" id="cd00141">
    <property type="entry name" value="NT_POLXc"/>
    <property type="match status" value="1"/>
</dbReference>
<dbReference type="SUPFAM" id="SSF47802">
    <property type="entry name" value="DNA polymerase beta, N-terminal domain-like"/>
    <property type="match status" value="1"/>
</dbReference>
<keyword evidence="12 26" id="KW-0227">DNA damage</keyword>
<dbReference type="PANTHER" id="PTHR11276">
    <property type="entry name" value="DNA POLYMERASE TYPE-X FAMILY MEMBER"/>
    <property type="match status" value="1"/>
</dbReference>
<keyword evidence="18 26" id="KW-0234">DNA repair</keyword>
<evidence type="ECO:0000256" key="3">
    <source>
        <dbReference type="ARBA" id="ARBA00004496"/>
    </source>
</evidence>
<dbReference type="AlphaFoldDB" id="A0AAW1U144"/>
<dbReference type="InterPro" id="IPR003583">
    <property type="entry name" value="Hlx-hairpin-Hlx_DNA-bd_motif"/>
</dbReference>
<evidence type="ECO:0000256" key="6">
    <source>
        <dbReference type="ARBA" id="ARBA00022490"/>
    </source>
</evidence>
<dbReference type="PROSITE" id="PS00522">
    <property type="entry name" value="DNA_POLYMERASE_X"/>
    <property type="match status" value="1"/>
</dbReference>
<keyword evidence="7" id="KW-0237">DNA synthesis</keyword>
<evidence type="ECO:0000256" key="13">
    <source>
        <dbReference type="ARBA" id="ARBA00022842"/>
    </source>
</evidence>
<comment type="caution">
    <text evidence="29">The sequence shown here is derived from an EMBL/GenBank/DDBJ whole genome shotgun (WGS) entry which is preliminary data.</text>
</comment>
<dbReference type="Gene3D" id="1.10.150.20">
    <property type="entry name" value="5' to 3' exonuclease, C-terminal subdomain"/>
    <property type="match status" value="1"/>
</dbReference>
<keyword evidence="20 26" id="KW-0539">Nucleus</keyword>
<evidence type="ECO:0000256" key="2">
    <source>
        <dbReference type="ARBA" id="ARBA00004123"/>
    </source>
</evidence>
<evidence type="ECO:0000256" key="8">
    <source>
        <dbReference type="ARBA" id="ARBA00022679"/>
    </source>
</evidence>
<evidence type="ECO:0000256" key="7">
    <source>
        <dbReference type="ARBA" id="ARBA00022634"/>
    </source>
</evidence>
<keyword evidence="6" id="KW-0963">Cytoplasm</keyword>
<protein>
    <recommendedName>
        <fullName evidence="26">DNA polymerase</fullName>
        <ecNumber evidence="26">2.7.7.7</ecNumber>
    </recommendedName>
</protein>
<evidence type="ECO:0000256" key="20">
    <source>
        <dbReference type="ARBA" id="ARBA00023242"/>
    </source>
</evidence>
<name>A0AAW1U144_9CUCU</name>
<evidence type="ECO:0000256" key="18">
    <source>
        <dbReference type="ARBA" id="ARBA00023204"/>
    </source>
</evidence>
<dbReference type="GO" id="GO:0003887">
    <property type="term" value="F:DNA-directed DNA polymerase activity"/>
    <property type="evidence" value="ECO:0007669"/>
    <property type="project" value="UniProtKB-UniRule"/>
</dbReference>
<evidence type="ECO:0000256" key="21">
    <source>
        <dbReference type="ARBA" id="ARBA00044632"/>
    </source>
</evidence>
<dbReference type="GO" id="GO:0006303">
    <property type="term" value="P:double-strand break repair via nonhomologous end joining"/>
    <property type="evidence" value="ECO:0007669"/>
    <property type="project" value="TreeGrafter"/>
</dbReference>
<dbReference type="Pfam" id="PF14791">
    <property type="entry name" value="DNA_pol_B_thumb"/>
    <property type="match status" value="1"/>
</dbReference>
<comment type="subcellular location">
    <subcellularLocation>
        <location evidence="3">Cytoplasm</location>
    </subcellularLocation>
    <subcellularLocation>
        <location evidence="2 26">Nucleus</location>
    </subcellularLocation>
</comment>
<comment type="function">
    <text evidence="26">DNA polymerase that functions in several pathways of DNA repair. Involved in base excision repair (BER) responsible for repair of lesions that give rise to abasic (AP) sites in DNA. Also contributes to DNA double-strand break repair by non-homologous end joining and homologous recombination. Has both template-dependent and template-independent (terminal transferase) DNA polymerase activities. Has also a 5'-deoxyribose-5-phosphate lyase (dRP lyase) activity.</text>
</comment>
<dbReference type="Proteomes" id="UP001431783">
    <property type="component" value="Unassembled WGS sequence"/>
</dbReference>
<keyword evidence="5" id="KW-0488">Methylation</keyword>
<evidence type="ECO:0000256" key="4">
    <source>
        <dbReference type="ARBA" id="ARBA00008323"/>
    </source>
</evidence>
<dbReference type="InterPro" id="IPR029398">
    <property type="entry name" value="PolB_thumb"/>
</dbReference>
<dbReference type="InterPro" id="IPR002054">
    <property type="entry name" value="DNA-dir_DNA_pol_X"/>
</dbReference>
<comment type="cofactor">
    <cofactor evidence="1">
        <name>Mg(2+)</name>
        <dbReference type="ChEBI" id="CHEBI:18420"/>
    </cofactor>
</comment>
<dbReference type="Pfam" id="PF14716">
    <property type="entry name" value="HHH_8"/>
    <property type="match status" value="1"/>
</dbReference>
<comment type="catalytic activity">
    <reaction evidence="22">
        <text>a 5'-end 2'-deoxyribose-2'-deoxyribonucleotide-DNA = (2E,4S)-4-hydroxypenten-2-al-5-phosphate + a 5'-end 5'-phospho-2'-deoxyribonucleoside-DNA + H(+)</text>
        <dbReference type="Rhea" id="RHEA:76255"/>
        <dbReference type="Rhea" id="RHEA-COMP:13180"/>
        <dbReference type="Rhea" id="RHEA-COMP:18657"/>
        <dbReference type="ChEBI" id="CHEBI:15378"/>
        <dbReference type="ChEBI" id="CHEBI:136412"/>
        <dbReference type="ChEBI" id="CHEBI:195194"/>
        <dbReference type="ChEBI" id="CHEBI:195195"/>
    </reaction>
</comment>
<dbReference type="GO" id="GO:0140078">
    <property type="term" value="F:class I DNA-(apurinic or apyrimidinic site) endonuclease activity"/>
    <property type="evidence" value="ECO:0007669"/>
    <property type="project" value="UniProtKB-EC"/>
</dbReference>
<feature type="domain" description="Helix-hairpin-helix DNA-binding motif class 1" evidence="27">
    <location>
        <begin position="63"/>
        <end position="82"/>
    </location>
</feature>
<comment type="catalytic activity">
    <reaction evidence="24 26">
        <text>DNA(n) + a 2'-deoxyribonucleoside 5'-triphosphate = DNA(n+1) + diphosphate</text>
        <dbReference type="Rhea" id="RHEA:22508"/>
        <dbReference type="Rhea" id="RHEA-COMP:17339"/>
        <dbReference type="Rhea" id="RHEA-COMP:17340"/>
        <dbReference type="ChEBI" id="CHEBI:33019"/>
        <dbReference type="ChEBI" id="CHEBI:61560"/>
        <dbReference type="ChEBI" id="CHEBI:173112"/>
        <dbReference type="EC" id="2.7.7.7"/>
    </reaction>
</comment>
<dbReference type="PANTHER" id="PTHR11276:SF42">
    <property type="entry name" value="DNA POLYMERASE BETA"/>
    <property type="match status" value="1"/>
</dbReference>
<dbReference type="FunFam" id="1.10.150.110:FF:000005">
    <property type="entry name" value="DNA polymerase POL4"/>
    <property type="match status" value="1"/>
</dbReference>
<sequence>MINNKVTVNSITSGFNYNEDICCILLELSEYEKNTNRNLFKYEAYKRAAAVLASQPKKITSGKEALKLKGIGAKIAKKIDEISQTGKLEKLENIHKDDRSQAINLLASVSGVGPAKAQLLVDENITSIEQLRQNIDKLNHHQQIGLKYYDDFQKKIPRMEIEQIEAIVKKHILDFDKEFVITVCGSYRRGKAESGDIDFLITHPSFKKKRKKSSDSSNLLKKIVHILEDAQLITDTLSLGDTKFMGACRLSPDSVARRLDIRLLPQGQYYCGVLYFTGSDMFNKAMRAHALEHGHTINEYCVRPIGSLGVVGEAVPISSEEEIFEYIQYPYKTPEERNY</sequence>
<dbReference type="EMBL" id="JARQZJ010000031">
    <property type="protein sequence ID" value="KAK9874221.1"/>
    <property type="molecule type" value="Genomic_DNA"/>
</dbReference>
<evidence type="ECO:0000256" key="24">
    <source>
        <dbReference type="ARBA" id="ARBA00049244"/>
    </source>
</evidence>
<evidence type="ECO:0000256" key="16">
    <source>
        <dbReference type="ARBA" id="ARBA00023053"/>
    </source>
</evidence>
<feature type="active site" description="Nucleophile; Schiff-base intermediate with DNA; for 5'-dRP lyase activity" evidence="25">
    <location>
        <position position="78"/>
    </location>
</feature>
<feature type="domain" description="Helix-hairpin-helix DNA-binding motif class 1" evidence="27">
    <location>
        <begin position="104"/>
        <end position="123"/>
    </location>
</feature>
<accession>A0AAW1U144</accession>
<dbReference type="InterPro" id="IPR002008">
    <property type="entry name" value="DNA_pol_X_beta-like"/>
</dbReference>
<evidence type="ECO:0000313" key="29">
    <source>
        <dbReference type="EMBL" id="KAK9874221.1"/>
    </source>
</evidence>
<dbReference type="InterPro" id="IPR037160">
    <property type="entry name" value="DNA_Pol_thumb_sf"/>
</dbReference>
<dbReference type="InterPro" id="IPR027421">
    <property type="entry name" value="DNA_pol_lamdba_lyase_dom_sf"/>
</dbReference>
<dbReference type="GO" id="GO:0006284">
    <property type="term" value="P:base-excision repair"/>
    <property type="evidence" value="ECO:0007669"/>
    <property type="project" value="TreeGrafter"/>
</dbReference>
<reference evidence="29 30" key="1">
    <citation type="submission" date="2023-03" db="EMBL/GenBank/DDBJ databases">
        <title>Genome insight into feeding habits of ladybird beetles.</title>
        <authorList>
            <person name="Li H.-S."/>
            <person name="Huang Y.-H."/>
            <person name="Pang H."/>
        </authorList>
    </citation>
    <scope>NUCLEOTIDE SEQUENCE [LARGE SCALE GENOMIC DNA]</scope>
    <source>
        <strain evidence="29">SYSU_2023b</strain>
        <tissue evidence="29">Whole body</tissue>
    </source>
</reference>
<keyword evidence="14" id="KW-0832">Ubl conjugation</keyword>
<keyword evidence="10" id="KW-0235">DNA replication</keyword>
<proteinExistence type="inferred from homology"/>
<dbReference type="EC" id="2.7.7.7" evidence="26"/>
<evidence type="ECO:0000259" key="28">
    <source>
        <dbReference type="SMART" id="SM00483"/>
    </source>
</evidence>
<keyword evidence="9 26" id="KW-0548">Nucleotidyltransferase</keyword>